<dbReference type="Proteomes" id="UP001620645">
    <property type="component" value="Unassembled WGS sequence"/>
</dbReference>
<keyword evidence="5 6" id="KW-0472">Membrane</keyword>
<evidence type="ECO:0000256" key="3">
    <source>
        <dbReference type="ARBA" id="ARBA00022692"/>
    </source>
</evidence>
<dbReference type="PANTHER" id="PTHR31552:SF8">
    <property type="entry name" value="SERPENTINE RECEPTOR CLASS GAMMA"/>
    <property type="match status" value="1"/>
</dbReference>
<gene>
    <name evidence="8" type="ORF">niasHS_007065</name>
</gene>
<feature type="domain" description="G-protein coupled receptors family 1 profile" evidence="7">
    <location>
        <begin position="1"/>
        <end position="120"/>
    </location>
</feature>
<comment type="subcellular location">
    <subcellularLocation>
        <location evidence="1">Membrane</location>
        <topology evidence="1">Multi-pass membrane protein</topology>
    </subcellularLocation>
</comment>
<evidence type="ECO:0000256" key="4">
    <source>
        <dbReference type="ARBA" id="ARBA00022989"/>
    </source>
</evidence>
<dbReference type="EMBL" id="JBICCN010000145">
    <property type="protein sequence ID" value="KAL3089343.1"/>
    <property type="molecule type" value="Genomic_DNA"/>
</dbReference>
<evidence type="ECO:0000256" key="5">
    <source>
        <dbReference type="ARBA" id="ARBA00023136"/>
    </source>
</evidence>
<evidence type="ECO:0000313" key="8">
    <source>
        <dbReference type="EMBL" id="KAL3089343.1"/>
    </source>
</evidence>
<dbReference type="GO" id="GO:0007606">
    <property type="term" value="P:sensory perception of chemical stimulus"/>
    <property type="evidence" value="ECO:0007669"/>
    <property type="project" value="UniProtKB-UniRule"/>
</dbReference>
<keyword evidence="3 6" id="KW-0812">Transmembrane</keyword>
<keyword evidence="4 6" id="KW-1133">Transmembrane helix</keyword>
<keyword evidence="9" id="KW-1185">Reference proteome</keyword>
<evidence type="ECO:0000256" key="2">
    <source>
        <dbReference type="ARBA" id="ARBA00005692"/>
    </source>
</evidence>
<dbReference type="Gene3D" id="1.20.1070.10">
    <property type="entry name" value="Rhodopsin 7-helix transmembrane proteins"/>
    <property type="match status" value="1"/>
</dbReference>
<dbReference type="AlphaFoldDB" id="A0ABD2JFE2"/>
<evidence type="ECO:0000313" key="9">
    <source>
        <dbReference type="Proteomes" id="UP001620645"/>
    </source>
</evidence>
<organism evidence="8 9">
    <name type="scientific">Heterodera schachtii</name>
    <name type="common">Sugarbeet cyst nematode worm</name>
    <name type="synonym">Tylenchus schachtii</name>
    <dbReference type="NCBI Taxonomy" id="97005"/>
    <lineage>
        <taxon>Eukaryota</taxon>
        <taxon>Metazoa</taxon>
        <taxon>Ecdysozoa</taxon>
        <taxon>Nematoda</taxon>
        <taxon>Chromadorea</taxon>
        <taxon>Rhabditida</taxon>
        <taxon>Tylenchina</taxon>
        <taxon>Tylenchomorpha</taxon>
        <taxon>Tylenchoidea</taxon>
        <taxon>Heteroderidae</taxon>
        <taxon>Heteroderinae</taxon>
        <taxon>Heterodera</taxon>
    </lineage>
</organism>
<name>A0ABD2JFE2_HETSC</name>
<evidence type="ECO:0000256" key="1">
    <source>
        <dbReference type="ARBA" id="ARBA00004141"/>
    </source>
</evidence>
<reference evidence="8 9" key="1">
    <citation type="submission" date="2024-10" db="EMBL/GenBank/DDBJ databases">
        <authorList>
            <person name="Kim D."/>
        </authorList>
    </citation>
    <scope>NUCLEOTIDE SEQUENCE [LARGE SCALE GENOMIC DNA]</scope>
    <source>
        <strain evidence="8">Taebaek</strain>
    </source>
</reference>
<feature type="transmembrane region" description="Helical" evidence="6">
    <location>
        <begin position="102"/>
        <end position="122"/>
    </location>
</feature>
<feature type="transmembrane region" description="Helical" evidence="6">
    <location>
        <begin position="20"/>
        <end position="39"/>
    </location>
</feature>
<dbReference type="PANTHER" id="PTHR31552">
    <property type="entry name" value="SERPENTINE RECEPTOR CLASS GAMMA"/>
    <property type="match status" value="1"/>
</dbReference>
<evidence type="ECO:0000259" key="7">
    <source>
        <dbReference type="PROSITE" id="PS50262"/>
    </source>
</evidence>
<comment type="similarity">
    <text evidence="2 6">Belongs to the nematode receptor-like protein srg family.</text>
</comment>
<sequence length="293" mass="33864">MITIIRHKQFSKSSFYKLFFIRAVADLLSLVPNNFGNLLPAFFGQQLLPIYSTVPNWTIVLLTFFVKTFEFQVSNIVTMFILLNRFTAIAFPFRHKMLWKKYFWHLLVFMLVLPMIITVPVMRMRTTIIFYDSNSFLFEDKDPGRPNIRYNSFLKAGSSSIFLLLALLINILTFVAYKRSKKAALNSQSAVKIEKKLLVYALLTFAGHALNAIFLIIIGTGILKNYFAMIYIHSPWINDLCSLVLSRFLSNMHFFNPTKRHNANGQHGAKSARAAGYFRTNSFKLKVKEQQIT</sequence>
<comment type="caution">
    <text evidence="8">The sequence shown here is derived from an EMBL/GenBank/DDBJ whole genome shotgun (WGS) entry which is preliminary data.</text>
</comment>
<protein>
    <recommendedName>
        <fullName evidence="6">Serpentine receptor class gamma</fullName>
    </recommendedName>
</protein>
<evidence type="ECO:0000256" key="6">
    <source>
        <dbReference type="RuleBase" id="RU280813"/>
    </source>
</evidence>
<dbReference type="Pfam" id="PF02118">
    <property type="entry name" value="Srg"/>
    <property type="match status" value="1"/>
</dbReference>
<feature type="transmembrane region" description="Helical" evidence="6">
    <location>
        <begin position="197"/>
        <end position="222"/>
    </location>
</feature>
<feature type="transmembrane region" description="Helical" evidence="6">
    <location>
        <begin position="156"/>
        <end position="177"/>
    </location>
</feature>
<dbReference type="InterPro" id="IPR000609">
    <property type="entry name" value="7TM_GPCR_serpentine_rcpt_Srg"/>
</dbReference>
<comment type="caution">
    <text evidence="6">Lacks conserved residue(s) required for the propagation of feature annotation.</text>
</comment>
<proteinExistence type="inferred from homology"/>
<dbReference type="SUPFAM" id="SSF81321">
    <property type="entry name" value="Family A G protein-coupled receptor-like"/>
    <property type="match status" value="1"/>
</dbReference>
<accession>A0ABD2JFE2</accession>
<dbReference type="InterPro" id="IPR017452">
    <property type="entry name" value="GPCR_Rhodpsn_7TM"/>
</dbReference>
<dbReference type="PROSITE" id="PS50262">
    <property type="entry name" value="G_PROTEIN_RECEP_F1_2"/>
    <property type="match status" value="1"/>
</dbReference>
<dbReference type="GO" id="GO:0016020">
    <property type="term" value="C:membrane"/>
    <property type="evidence" value="ECO:0007669"/>
    <property type="project" value="UniProtKB-SubCell"/>
</dbReference>